<sequence>MSEPVLQPTSVPVAEFLATVPERRQPEADVLIDMMRQISGEAPQMWGPSIIGFGEYHYRYANGRTGTTGRIGFSPRKAKLSIYFIDGLANYTDLLERLGKHTTAVSCLYVNKLADIDLDVLREMLVRCWQRAGELDARGHADPTPRADRMDRSGTASTKPAASANPPRAESSRRDTTYEPAPANNQAAEAATGISWPNWLAFFAQIGASELDHTQIAQHAAAHIREHGECSNPDWWAQHVTIAYEQQTGRRKPGQRCDGNFSVSASKTLPGEFDALWQRWQEFMRDADSDSVSAREGDPTVSATDTWRYWRASFADGSRTVVNFRAKSAESPRTVMQVQQDKIVQEHEVVAWRSYWKGKLAEFAAFDS</sequence>
<feature type="region of interest" description="Disordered" evidence="1">
    <location>
        <begin position="137"/>
        <end position="188"/>
    </location>
</feature>
<evidence type="ECO:0000313" key="4">
    <source>
        <dbReference type="Proteomes" id="UP001597453"/>
    </source>
</evidence>
<keyword evidence="4" id="KW-1185">Reference proteome</keyword>
<name>A0ABW5RIE1_9MICO</name>
<dbReference type="Proteomes" id="UP001597453">
    <property type="component" value="Unassembled WGS sequence"/>
</dbReference>
<organism evidence="3 4">
    <name type="scientific">Gulosibacter bifidus</name>
    <dbReference type="NCBI Taxonomy" id="272239"/>
    <lineage>
        <taxon>Bacteria</taxon>
        <taxon>Bacillati</taxon>
        <taxon>Actinomycetota</taxon>
        <taxon>Actinomycetes</taxon>
        <taxon>Micrococcales</taxon>
        <taxon>Microbacteriaceae</taxon>
        <taxon>Gulosibacter</taxon>
    </lineage>
</organism>
<dbReference type="InterPro" id="IPR014922">
    <property type="entry name" value="YdhG-like"/>
</dbReference>
<accession>A0ABW5RIE1</accession>
<dbReference type="RefSeq" id="WP_083524543.1">
    <property type="nucleotide sequence ID" value="NZ_JBHUNF010000001.1"/>
</dbReference>
<dbReference type="EMBL" id="JBHUNF010000001">
    <property type="protein sequence ID" value="MFD2674274.1"/>
    <property type="molecule type" value="Genomic_DNA"/>
</dbReference>
<feature type="compositionally biased region" description="Basic and acidic residues" evidence="1">
    <location>
        <begin position="137"/>
        <end position="152"/>
    </location>
</feature>
<dbReference type="Pfam" id="PF08818">
    <property type="entry name" value="DUF1801"/>
    <property type="match status" value="1"/>
</dbReference>
<reference evidence="4" key="1">
    <citation type="journal article" date="2019" name="Int. J. Syst. Evol. Microbiol.">
        <title>The Global Catalogue of Microorganisms (GCM) 10K type strain sequencing project: providing services to taxonomists for standard genome sequencing and annotation.</title>
        <authorList>
            <consortium name="The Broad Institute Genomics Platform"/>
            <consortium name="The Broad Institute Genome Sequencing Center for Infectious Disease"/>
            <person name="Wu L."/>
            <person name="Ma J."/>
        </authorList>
    </citation>
    <scope>NUCLEOTIDE SEQUENCE [LARGE SCALE GENOMIC DNA]</scope>
    <source>
        <strain evidence="4">TISTR 1511</strain>
    </source>
</reference>
<feature type="compositionally biased region" description="Low complexity" evidence="1">
    <location>
        <begin position="179"/>
        <end position="188"/>
    </location>
</feature>
<feature type="domain" description="YdhG-like" evidence="2">
    <location>
        <begin position="25"/>
        <end position="125"/>
    </location>
</feature>
<evidence type="ECO:0000259" key="2">
    <source>
        <dbReference type="Pfam" id="PF08818"/>
    </source>
</evidence>
<evidence type="ECO:0000313" key="3">
    <source>
        <dbReference type="EMBL" id="MFD2674274.1"/>
    </source>
</evidence>
<comment type="caution">
    <text evidence="3">The sequence shown here is derived from an EMBL/GenBank/DDBJ whole genome shotgun (WGS) entry which is preliminary data.</text>
</comment>
<gene>
    <name evidence="3" type="ORF">ACFSUQ_03025</name>
</gene>
<protein>
    <submittedName>
        <fullName evidence="3">DUF1801 domain-containing protein</fullName>
    </submittedName>
</protein>
<evidence type="ECO:0000256" key="1">
    <source>
        <dbReference type="SAM" id="MobiDB-lite"/>
    </source>
</evidence>
<proteinExistence type="predicted"/>